<dbReference type="WBParaSite" id="MhA1_Contig2053.frz3.gene6">
    <property type="protein sequence ID" value="MhA1_Contig2053.frz3.gene6"/>
    <property type="gene ID" value="MhA1_Contig2053.frz3.gene6"/>
</dbReference>
<dbReference type="Proteomes" id="UP000095281">
    <property type="component" value="Unplaced"/>
</dbReference>
<organism evidence="2 3">
    <name type="scientific">Meloidogyne hapla</name>
    <name type="common">Root-knot nematode worm</name>
    <dbReference type="NCBI Taxonomy" id="6305"/>
    <lineage>
        <taxon>Eukaryota</taxon>
        <taxon>Metazoa</taxon>
        <taxon>Ecdysozoa</taxon>
        <taxon>Nematoda</taxon>
        <taxon>Chromadorea</taxon>
        <taxon>Rhabditida</taxon>
        <taxon>Tylenchina</taxon>
        <taxon>Tylenchomorpha</taxon>
        <taxon>Tylenchoidea</taxon>
        <taxon>Meloidogynidae</taxon>
        <taxon>Meloidogyninae</taxon>
        <taxon>Meloidogyne</taxon>
    </lineage>
</organism>
<protein>
    <submittedName>
        <fullName evidence="3">Uncharacterized protein</fullName>
    </submittedName>
</protein>
<sequence>MVSEPEYQPYYNKNYNREADEALFMMFIMVVVIFCFCCGIYQVMNYQNEKAEFERIRRLQIIQYHQRRQLERQYQAQQCQQQYAYIQPYVVYPVAAAQIQCQWTVNEQSNQDPPQYSQLPYPPV</sequence>
<accession>A0A1I8BE13</accession>
<evidence type="ECO:0000256" key="1">
    <source>
        <dbReference type="SAM" id="Phobius"/>
    </source>
</evidence>
<proteinExistence type="predicted"/>
<name>A0A1I8BE13_MELHA</name>
<feature type="transmembrane region" description="Helical" evidence="1">
    <location>
        <begin position="22"/>
        <end position="41"/>
    </location>
</feature>
<keyword evidence="1" id="KW-1133">Transmembrane helix</keyword>
<keyword evidence="1" id="KW-0472">Membrane</keyword>
<reference evidence="3" key="1">
    <citation type="submission" date="2016-11" db="UniProtKB">
        <authorList>
            <consortium name="WormBaseParasite"/>
        </authorList>
    </citation>
    <scope>IDENTIFICATION</scope>
</reference>
<keyword evidence="1" id="KW-0812">Transmembrane</keyword>
<evidence type="ECO:0000313" key="2">
    <source>
        <dbReference type="Proteomes" id="UP000095281"/>
    </source>
</evidence>
<keyword evidence="2" id="KW-1185">Reference proteome</keyword>
<dbReference type="AlphaFoldDB" id="A0A1I8BE13"/>
<evidence type="ECO:0000313" key="3">
    <source>
        <dbReference type="WBParaSite" id="MhA1_Contig2053.frz3.gene6"/>
    </source>
</evidence>